<dbReference type="RefSeq" id="WP_260974377.1">
    <property type="nucleotide sequence ID" value="NZ_JAOANI010000002.1"/>
</dbReference>
<comment type="similarity">
    <text evidence="7">Belongs to the exbB/tolQ family.</text>
</comment>
<evidence type="ECO:0000256" key="7">
    <source>
        <dbReference type="RuleBase" id="RU004057"/>
    </source>
</evidence>
<comment type="subcellular location">
    <subcellularLocation>
        <location evidence="1">Cell membrane</location>
        <topology evidence="1">Multi-pass membrane protein</topology>
    </subcellularLocation>
    <subcellularLocation>
        <location evidence="7">Membrane</location>
        <topology evidence="7">Multi-pass membrane protein</topology>
    </subcellularLocation>
</comment>
<keyword evidence="4" id="KW-0283">Flagellar rotation</keyword>
<gene>
    <name evidence="11" type="ORF">NYR02_00185</name>
</gene>
<evidence type="ECO:0000313" key="11">
    <source>
        <dbReference type="EMBL" id="MCT7357440.1"/>
    </source>
</evidence>
<reference evidence="11" key="2">
    <citation type="submission" date="2022-08" db="EMBL/GenBank/DDBJ databases">
        <authorList>
            <person name="Dong C."/>
        </authorList>
    </citation>
    <scope>NUCLEOTIDE SEQUENCE</scope>
    <source>
        <strain evidence="11">59MF3M-4</strain>
    </source>
</reference>
<feature type="domain" description="MotA/TolQ/ExbB proton channel" evidence="9">
    <location>
        <begin position="103"/>
        <end position="218"/>
    </location>
</feature>
<keyword evidence="2" id="KW-1003">Cell membrane</keyword>
<evidence type="ECO:0000256" key="3">
    <source>
        <dbReference type="ARBA" id="ARBA00022692"/>
    </source>
</evidence>
<evidence type="ECO:0000256" key="4">
    <source>
        <dbReference type="ARBA" id="ARBA00022779"/>
    </source>
</evidence>
<name>A0A9X3APK3_9GAMM</name>
<dbReference type="GO" id="GO:0005886">
    <property type="term" value="C:plasma membrane"/>
    <property type="evidence" value="ECO:0007669"/>
    <property type="project" value="UniProtKB-SubCell"/>
</dbReference>
<keyword evidence="12" id="KW-1185">Reference proteome</keyword>
<evidence type="ECO:0000256" key="5">
    <source>
        <dbReference type="ARBA" id="ARBA00022989"/>
    </source>
</evidence>
<keyword evidence="7" id="KW-0813">Transport</keyword>
<comment type="caution">
    <text evidence="11">The sequence shown here is derived from an EMBL/GenBank/DDBJ whole genome shotgun (WGS) entry which is preliminary data.</text>
</comment>
<evidence type="ECO:0000256" key="1">
    <source>
        <dbReference type="ARBA" id="ARBA00004651"/>
    </source>
</evidence>
<evidence type="ECO:0000256" key="8">
    <source>
        <dbReference type="SAM" id="Phobius"/>
    </source>
</evidence>
<dbReference type="InterPro" id="IPR002898">
    <property type="entry name" value="MotA_ExbB_proton_chnl"/>
</dbReference>
<dbReference type="Pfam" id="PF01618">
    <property type="entry name" value="MotA_ExbB"/>
    <property type="match status" value="1"/>
</dbReference>
<evidence type="ECO:0000259" key="10">
    <source>
        <dbReference type="Pfam" id="PF20560"/>
    </source>
</evidence>
<evidence type="ECO:0000256" key="2">
    <source>
        <dbReference type="ARBA" id="ARBA00022475"/>
    </source>
</evidence>
<feature type="transmembrane region" description="Helical" evidence="8">
    <location>
        <begin position="142"/>
        <end position="166"/>
    </location>
</feature>
<dbReference type="Proteomes" id="UP001147830">
    <property type="component" value="Unassembled WGS sequence"/>
</dbReference>
<protein>
    <submittedName>
        <fullName evidence="11">MotA/TolQ/ExbB proton channel family protein</fullName>
    </submittedName>
</protein>
<proteinExistence type="inferred from homology"/>
<dbReference type="PANTHER" id="PTHR30433:SF3">
    <property type="entry name" value="MOTILITY PROTEIN A"/>
    <property type="match status" value="1"/>
</dbReference>
<organism evidence="11 12">
    <name type="scientific">Thalassolituus pacificus</name>
    <dbReference type="NCBI Taxonomy" id="2975440"/>
    <lineage>
        <taxon>Bacteria</taxon>
        <taxon>Pseudomonadati</taxon>
        <taxon>Pseudomonadota</taxon>
        <taxon>Gammaproteobacteria</taxon>
        <taxon>Oceanospirillales</taxon>
        <taxon>Oceanospirillaceae</taxon>
        <taxon>Thalassolituus</taxon>
    </lineage>
</organism>
<dbReference type="InterPro" id="IPR046786">
    <property type="entry name" value="MotA_N"/>
</dbReference>
<dbReference type="Pfam" id="PF20560">
    <property type="entry name" value="MotA_N"/>
    <property type="match status" value="1"/>
</dbReference>
<dbReference type="AlphaFoldDB" id="A0A9X3APK3"/>
<dbReference type="GO" id="GO:0006935">
    <property type="term" value="P:chemotaxis"/>
    <property type="evidence" value="ECO:0007669"/>
    <property type="project" value="InterPro"/>
</dbReference>
<feature type="domain" description="Motility protein A N-terminal" evidence="10">
    <location>
        <begin position="9"/>
        <end position="76"/>
    </location>
</feature>
<evidence type="ECO:0000313" key="12">
    <source>
        <dbReference type="Proteomes" id="UP001147830"/>
    </source>
</evidence>
<reference evidence="11" key="1">
    <citation type="journal article" date="2022" name="Front. Microbiol.">
        <title>Genome-based taxonomic rearrangement of Oceanobacter-related bacteria including the description of Thalassolituus hydrocarbonoclasticus sp. nov. and Thalassolituus pacificus sp. nov. and emended description of the genus Thalassolituus.</title>
        <authorList>
            <person name="Dong C."/>
            <person name="Wei L."/>
            <person name="Wang J."/>
            <person name="Lai Q."/>
            <person name="Huang Z."/>
            <person name="Shao Z."/>
        </authorList>
    </citation>
    <scope>NUCLEOTIDE SEQUENCE</scope>
    <source>
        <strain evidence="11">59MF3M-4</strain>
    </source>
</reference>
<dbReference type="PANTHER" id="PTHR30433">
    <property type="entry name" value="CHEMOTAXIS PROTEIN MOTA"/>
    <property type="match status" value="1"/>
</dbReference>
<keyword evidence="6 8" id="KW-0472">Membrane</keyword>
<accession>A0A9X3APK3</accession>
<evidence type="ECO:0000256" key="6">
    <source>
        <dbReference type="ARBA" id="ARBA00023136"/>
    </source>
</evidence>
<sequence>MDRWTLVTVLLAVIAVLTGFSLEGGDLTALWNPPAALIVFGGGVFATLAQLPVSQYRPLGELLLWLVAPPQYSLDSLLSKLTTSGNALRRDGPLALEKVAGSEADPVFRKALLLLADGNDVDAMQSALYLELKSREERDQDLLCVLDNLAGYLPTLGIVGAVLGLMQVLSSIKQPEALAAGIATAFVATFYGVAGANLIVIPLTSTLRQRLAIRSRYYEALMLGVVALRNGVNPMALRYRMQGIVL</sequence>
<feature type="transmembrane region" description="Helical" evidence="8">
    <location>
        <begin position="31"/>
        <end position="49"/>
    </location>
</feature>
<dbReference type="InterPro" id="IPR047055">
    <property type="entry name" value="MotA-like"/>
</dbReference>
<keyword evidence="7" id="KW-0653">Protein transport</keyword>
<dbReference type="GO" id="GO:0015031">
    <property type="term" value="P:protein transport"/>
    <property type="evidence" value="ECO:0007669"/>
    <property type="project" value="UniProtKB-KW"/>
</dbReference>
<dbReference type="GO" id="GO:0071978">
    <property type="term" value="P:bacterial-type flagellum-dependent swarming motility"/>
    <property type="evidence" value="ECO:0007669"/>
    <property type="project" value="InterPro"/>
</dbReference>
<feature type="transmembrane region" description="Helical" evidence="8">
    <location>
        <begin position="178"/>
        <end position="201"/>
    </location>
</feature>
<keyword evidence="5 8" id="KW-1133">Transmembrane helix</keyword>
<keyword evidence="3 8" id="KW-0812">Transmembrane</keyword>
<evidence type="ECO:0000259" key="9">
    <source>
        <dbReference type="Pfam" id="PF01618"/>
    </source>
</evidence>
<dbReference type="EMBL" id="JAOANI010000002">
    <property type="protein sequence ID" value="MCT7357440.1"/>
    <property type="molecule type" value="Genomic_DNA"/>
</dbReference>